<reference evidence="7 8" key="1">
    <citation type="submission" date="2021-08" db="EMBL/GenBank/DDBJ databases">
        <title>Culture and genomic analysis of Symbiopectobacterium purcellii sp. nov. gen. nov., isolated from the leafhopper Empoasca decipiens.</title>
        <authorList>
            <person name="Nadal-Jimenez P."/>
            <person name="Siozios S."/>
            <person name="Halliday N."/>
            <person name="Camara M."/>
            <person name="Hurst G.D.D."/>
        </authorList>
    </citation>
    <scope>NUCLEOTIDE SEQUENCE [LARGE SCALE GENOMIC DNA]</scope>
    <source>
        <strain evidence="7 8">SyEd1</strain>
    </source>
</reference>
<name>A0ABX9AM35_9ENTR</name>
<dbReference type="Pfam" id="PF12729">
    <property type="entry name" value="4HB_MCP_1"/>
    <property type="match status" value="1"/>
</dbReference>
<evidence type="ECO:0000256" key="5">
    <source>
        <dbReference type="PROSITE-ProRule" id="PRU00284"/>
    </source>
</evidence>
<dbReference type="PROSITE" id="PS50111">
    <property type="entry name" value="CHEMOTAXIS_TRANSDUC_2"/>
    <property type="match status" value="1"/>
</dbReference>
<keyword evidence="3 5" id="KW-0807">Transducer</keyword>
<accession>A0ABX9AM35</accession>
<dbReference type="EMBL" id="CP081864">
    <property type="protein sequence ID" value="QZN94785.1"/>
    <property type="molecule type" value="Genomic_DNA"/>
</dbReference>
<dbReference type="SMART" id="SM00283">
    <property type="entry name" value="MA"/>
    <property type="match status" value="1"/>
</dbReference>
<feature type="domain" description="Methyl-accepting transducer" evidence="6">
    <location>
        <begin position="273"/>
        <end position="502"/>
    </location>
</feature>
<proteinExistence type="inferred from homology"/>
<dbReference type="InterPro" id="IPR051310">
    <property type="entry name" value="MCP_chemotaxis"/>
</dbReference>
<dbReference type="CDD" id="cd11386">
    <property type="entry name" value="MCP_signal"/>
    <property type="match status" value="1"/>
</dbReference>
<dbReference type="Proteomes" id="UP000825886">
    <property type="component" value="Chromosome"/>
</dbReference>
<keyword evidence="8" id="KW-1185">Reference proteome</keyword>
<dbReference type="InterPro" id="IPR004089">
    <property type="entry name" value="MCPsignal_dom"/>
</dbReference>
<organism evidence="7 8">
    <name type="scientific">Symbiopectobacterium purcellii</name>
    <dbReference type="NCBI Taxonomy" id="2871826"/>
    <lineage>
        <taxon>Bacteria</taxon>
        <taxon>Pseudomonadati</taxon>
        <taxon>Pseudomonadota</taxon>
        <taxon>Gammaproteobacteria</taxon>
        <taxon>Enterobacterales</taxon>
        <taxon>Enterobacteriaceae</taxon>
    </lineage>
</organism>
<evidence type="ECO:0000256" key="1">
    <source>
        <dbReference type="ARBA" id="ARBA00022481"/>
    </source>
</evidence>
<evidence type="ECO:0000256" key="3">
    <source>
        <dbReference type="ARBA" id="ARBA00023224"/>
    </source>
</evidence>
<evidence type="ECO:0000313" key="7">
    <source>
        <dbReference type="EMBL" id="QZN94785.1"/>
    </source>
</evidence>
<dbReference type="Gene3D" id="1.10.287.950">
    <property type="entry name" value="Methyl-accepting chemotaxis protein"/>
    <property type="match status" value="1"/>
</dbReference>
<evidence type="ECO:0000256" key="4">
    <source>
        <dbReference type="ARBA" id="ARBA00029447"/>
    </source>
</evidence>
<protein>
    <submittedName>
        <fullName evidence="7">MCP four helix bundle domain-containing protein</fullName>
    </submittedName>
</protein>
<evidence type="ECO:0000256" key="2">
    <source>
        <dbReference type="ARBA" id="ARBA00022500"/>
    </source>
</evidence>
<evidence type="ECO:0000313" key="8">
    <source>
        <dbReference type="Proteomes" id="UP000825886"/>
    </source>
</evidence>
<dbReference type="InterPro" id="IPR024478">
    <property type="entry name" value="HlyB_4HB_MCP"/>
</dbReference>
<keyword evidence="2" id="KW-0145">Chemotaxis</keyword>
<comment type="similarity">
    <text evidence="4">Belongs to the methyl-accepting chemotaxis (MCP) protein family.</text>
</comment>
<dbReference type="Pfam" id="PF00015">
    <property type="entry name" value="MCPsignal"/>
    <property type="match status" value="1"/>
</dbReference>
<dbReference type="SUPFAM" id="SSF58104">
    <property type="entry name" value="Methyl-accepting chemotaxis protein (MCP) signaling domain"/>
    <property type="match status" value="1"/>
</dbReference>
<dbReference type="PANTHER" id="PTHR43531">
    <property type="entry name" value="PROTEIN ICFG"/>
    <property type="match status" value="1"/>
</dbReference>
<dbReference type="PRINTS" id="PR00260">
    <property type="entry name" value="CHEMTRNSDUCR"/>
</dbReference>
<sequence>MRSMKNISLGVLLGAGFSAIIVIGLLVAAFGRVALSKTSDHIEYYEKHHLTNLISMQDLKDNLNSATKAALIMAFQDDINSQAESEAVVEQMLGGNNLLLTRLKEEISLPNLLATLDNFNKTYADYIAITQQTVNLAKNGQLLDAQSLAIEKLQPIQMRLFQEISAMIQQQQDSTTQAAAESTQGARLSGNIQLILAAIAALLGLTIAGLTTRHIKRQLGGEPTYAMQVVQQIAQGNLATHITIPSGHQTSLLTAMQEMRDNLRNIVLEVRESSESISVGANDIAASSTNLSQRTEQQAASLQQTAASIEQISQTIHQNADTVRSTTQQADTASSIAAKSGEAIADIVQTMSEISQSSNKINEIIAVIDGIAFQTNILALNAAVEAARAGEQGRGFAVVAGEVRSLAQRSASAAKEIKTLIQDSVSCVNNGSQLVSQAGATIDELVKQSRQVAVSVNEIGVTTQEQEQGVRQINDAVTQLDLVTQQNTVLVEESSSVADGLRDQAQHLVSLMSVFQVNASRPSGGANPTVTTPPLGIALQSRKIA</sequence>
<dbReference type="PANTHER" id="PTHR43531:SF14">
    <property type="entry name" value="METHYL-ACCEPTING CHEMOTAXIS PROTEIN I-RELATED"/>
    <property type="match status" value="1"/>
</dbReference>
<evidence type="ECO:0000259" key="6">
    <source>
        <dbReference type="PROSITE" id="PS50111"/>
    </source>
</evidence>
<dbReference type="InterPro" id="IPR004090">
    <property type="entry name" value="Chemotax_Me-accpt_rcpt"/>
</dbReference>
<gene>
    <name evidence="7" type="ORF">K6K13_16150</name>
</gene>
<keyword evidence="1" id="KW-0488">Methylation</keyword>